<proteinExistence type="predicted"/>
<accession>A0ABW6YL82</accession>
<dbReference type="Pfam" id="PF05076">
    <property type="entry name" value="SUFU"/>
    <property type="match status" value="1"/>
</dbReference>
<evidence type="ECO:0000259" key="1">
    <source>
        <dbReference type="Pfam" id="PF05076"/>
    </source>
</evidence>
<evidence type="ECO:0000313" key="3">
    <source>
        <dbReference type="Proteomes" id="UP001603013"/>
    </source>
</evidence>
<comment type="caution">
    <text evidence="2">The sequence shown here is derived from an EMBL/GenBank/DDBJ whole genome shotgun (WGS) entry which is preliminary data.</text>
</comment>
<gene>
    <name evidence="2" type="ORF">ACF05T_31920</name>
</gene>
<feature type="domain" description="Suppressor of fused-like" evidence="1">
    <location>
        <begin position="42"/>
        <end position="187"/>
    </location>
</feature>
<keyword evidence="3" id="KW-1185">Reference proteome</keyword>
<reference evidence="2 3" key="1">
    <citation type="submission" date="2024-10" db="EMBL/GenBank/DDBJ databases">
        <title>The Natural Products Discovery Center: Release of the First 8490 Sequenced Strains for Exploring Actinobacteria Biosynthetic Diversity.</title>
        <authorList>
            <person name="Kalkreuter E."/>
            <person name="Kautsar S.A."/>
            <person name="Yang D."/>
            <person name="Bader C.D."/>
            <person name="Teijaro C.N."/>
            <person name="Fluegel L."/>
            <person name="Davis C.M."/>
            <person name="Simpson J.R."/>
            <person name="Lauterbach L."/>
            <person name="Steele A.D."/>
            <person name="Gui C."/>
            <person name="Meng S."/>
            <person name="Li G."/>
            <person name="Viehrig K."/>
            <person name="Ye F."/>
            <person name="Su P."/>
            <person name="Kiefer A.F."/>
            <person name="Nichols A."/>
            <person name="Cepeda A.J."/>
            <person name="Yan W."/>
            <person name="Fan B."/>
            <person name="Jiang Y."/>
            <person name="Adhikari A."/>
            <person name="Zheng C.-J."/>
            <person name="Schuster L."/>
            <person name="Cowan T.M."/>
            <person name="Smanski M.J."/>
            <person name="Chevrette M.G."/>
            <person name="De Carvalho L.P.S."/>
            <person name="Shen B."/>
        </authorList>
    </citation>
    <scope>NUCLEOTIDE SEQUENCE [LARGE SCALE GENOMIC DNA]</scope>
    <source>
        <strain evidence="2 3">NPDC015755</strain>
    </source>
</reference>
<dbReference type="EMBL" id="JBIBSM010000024">
    <property type="protein sequence ID" value="MFF8280636.1"/>
    <property type="molecule type" value="Genomic_DNA"/>
</dbReference>
<evidence type="ECO:0000313" key="2">
    <source>
        <dbReference type="EMBL" id="MFF8280636.1"/>
    </source>
</evidence>
<dbReference type="Proteomes" id="UP001603013">
    <property type="component" value="Unassembled WGS sequence"/>
</dbReference>
<dbReference type="InterPro" id="IPR020941">
    <property type="entry name" value="SUFU-like_domain"/>
</dbReference>
<sequence length="193" mass="20513">MAVVLVEHFEARLGGLVGAWSAREGAPEGAPQVGYFTGGHLAGVQSYATVGLHATPLLSRTTGRHLHLELVGSNLPVPGDETGPFPGVLEYVAERLLAGREAVLRGDVLRLPMALTPGGAMTALYAAMPVYYDDDFASVVLENGSDVAVVWLVPVTSAEADFVERRGWEAFEHELVRQDPDLLDLNRAGIGLA</sequence>
<dbReference type="RefSeq" id="WP_391937437.1">
    <property type="nucleotide sequence ID" value="NZ_JBIBSM010000024.1"/>
</dbReference>
<name>A0ABW6YL82_9ACTN</name>
<organism evidence="2 3">
    <name type="scientific">Streptomyces lateritius</name>
    <dbReference type="NCBI Taxonomy" id="67313"/>
    <lineage>
        <taxon>Bacteria</taxon>
        <taxon>Bacillati</taxon>
        <taxon>Actinomycetota</taxon>
        <taxon>Actinomycetes</taxon>
        <taxon>Kitasatosporales</taxon>
        <taxon>Streptomycetaceae</taxon>
        <taxon>Streptomyces</taxon>
    </lineage>
</organism>
<protein>
    <submittedName>
        <fullName evidence="2">Suppressor of fused domain protein</fullName>
    </submittedName>
</protein>